<keyword evidence="7" id="KW-1185">Reference proteome</keyword>
<comment type="caution">
    <text evidence="6">The sequence shown here is derived from an EMBL/GenBank/DDBJ whole genome shotgun (WGS) entry which is preliminary data.</text>
</comment>
<dbReference type="SUPFAM" id="SSF53474">
    <property type="entry name" value="alpha/beta-Hydrolases"/>
    <property type="match status" value="1"/>
</dbReference>
<sequence length="499" mass="52109">MTDARVVSTSTGRVRGTVTDGVARFLGIPYAQAPFGENRLRPPQPVRPWTGERDATAYGPTVPKGNYPAYVRHLLHEVDIPGEECLNLNVWAPADGDAQPVMVWIHGGSFTNGSGSVAEYDGSGFAADGIVTVTINYRLGAEGFLAVTGGTPNLGLLDMIAALRWVRSEIAAFGGDPARVTVAGESAGAMAIATLLAAPAATGLFTAAVLQSGAGANALSPAAADLVARRVADHLGVPATRDAIAGVPPQRLVQATSAISAQVIAGRRAEWGELALKRLPFAPVVDGEVLPRPPEEALAAGASAEVPLLLSTTRDEYRLFVVPSGLIETIDDTTLAAVANSLGLSAEGVEVYRANRPGAPAGDVLTDIQTDYRFWMPAVRLAQARPAGAAPTWIARFDALDRADNDGLGSCHAAEVPFVFGTTGLTEKSRLVGSHPSAKVTETVHGAWVRFLRDRDPGWPAADGTARPTALLGAGIEVVPDPQPAERDAWKPAERGAWK</sequence>
<organism evidence="6 7">
    <name type="scientific">Mangrovihabitans endophyticus</name>
    <dbReference type="NCBI Taxonomy" id="1751298"/>
    <lineage>
        <taxon>Bacteria</taxon>
        <taxon>Bacillati</taxon>
        <taxon>Actinomycetota</taxon>
        <taxon>Actinomycetes</taxon>
        <taxon>Micromonosporales</taxon>
        <taxon>Micromonosporaceae</taxon>
        <taxon>Mangrovihabitans</taxon>
    </lineage>
</organism>
<protein>
    <recommendedName>
        <fullName evidence="3">Carboxylic ester hydrolase</fullName>
        <ecNumber evidence="3">3.1.1.-</ecNumber>
    </recommendedName>
</protein>
<keyword evidence="2 3" id="KW-0378">Hydrolase</keyword>
<dbReference type="InterPro" id="IPR002018">
    <property type="entry name" value="CarbesteraseB"/>
</dbReference>
<dbReference type="InterPro" id="IPR029058">
    <property type="entry name" value="AB_hydrolase_fold"/>
</dbReference>
<feature type="region of interest" description="Disordered" evidence="4">
    <location>
        <begin position="37"/>
        <end position="60"/>
    </location>
</feature>
<evidence type="ECO:0000313" key="6">
    <source>
        <dbReference type="EMBL" id="GGL08228.1"/>
    </source>
</evidence>
<dbReference type="InterPro" id="IPR050309">
    <property type="entry name" value="Type-B_Carboxylest/Lipase"/>
</dbReference>
<dbReference type="Proteomes" id="UP000656042">
    <property type="component" value="Unassembled WGS sequence"/>
</dbReference>
<dbReference type="Pfam" id="PF00135">
    <property type="entry name" value="COesterase"/>
    <property type="match status" value="1"/>
</dbReference>
<name>A0A8J3FQA9_9ACTN</name>
<dbReference type="AlphaFoldDB" id="A0A8J3FQA9"/>
<evidence type="ECO:0000256" key="4">
    <source>
        <dbReference type="SAM" id="MobiDB-lite"/>
    </source>
</evidence>
<proteinExistence type="inferred from homology"/>
<dbReference type="PANTHER" id="PTHR11559">
    <property type="entry name" value="CARBOXYLESTERASE"/>
    <property type="match status" value="1"/>
</dbReference>
<dbReference type="EMBL" id="BMMX01000029">
    <property type="protein sequence ID" value="GGL08228.1"/>
    <property type="molecule type" value="Genomic_DNA"/>
</dbReference>
<feature type="compositionally biased region" description="Basic and acidic residues" evidence="4">
    <location>
        <begin position="484"/>
        <end position="499"/>
    </location>
</feature>
<reference evidence="6" key="2">
    <citation type="submission" date="2020-09" db="EMBL/GenBank/DDBJ databases">
        <authorList>
            <person name="Sun Q."/>
            <person name="Zhou Y."/>
        </authorList>
    </citation>
    <scope>NUCLEOTIDE SEQUENCE</scope>
    <source>
        <strain evidence="6">CGMCC 4.7299</strain>
    </source>
</reference>
<comment type="similarity">
    <text evidence="1 3">Belongs to the type-B carboxylesterase/lipase family.</text>
</comment>
<accession>A0A8J3FQA9</accession>
<evidence type="ECO:0000259" key="5">
    <source>
        <dbReference type="Pfam" id="PF00135"/>
    </source>
</evidence>
<dbReference type="PROSITE" id="PS00122">
    <property type="entry name" value="CARBOXYLESTERASE_B_1"/>
    <property type="match status" value="1"/>
</dbReference>
<dbReference type="GO" id="GO:0016787">
    <property type="term" value="F:hydrolase activity"/>
    <property type="evidence" value="ECO:0007669"/>
    <property type="project" value="UniProtKB-KW"/>
</dbReference>
<dbReference type="RefSeq" id="WP_189081598.1">
    <property type="nucleotide sequence ID" value="NZ_BMMX01000029.1"/>
</dbReference>
<evidence type="ECO:0000256" key="2">
    <source>
        <dbReference type="ARBA" id="ARBA00022801"/>
    </source>
</evidence>
<evidence type="ECO:0000256" key="3">
    <source>
        <dbReference type="RuleBase" id="RU361235"/>
    </source>
</evidence>
<dbReference type="InterPro" id="IPR019826">
    <property type="entry name" value="Carboxylesterase_B_AS"/>
</dbReference>
<dbReference type="Gene3D" id="3.40.50.1820">
    <property type="entry name" value="alpha/beta hydrolase"/>
    <property type="match status" value="1"/>
</dbReference>
<gene>
    <name evidence="6" type="ORF">GCM10012284_48410</name>
</gene>
<dbReference type="EC" id="3.1.1.-" evidence="3"/>
<feature type="domain" description="Carboxylesterase type B" evidence="5">
    <location>
        <begin position="4"/>
        <end position="457"/>
    </location>
</feature>
<evidence type="ECO:0000313" key="7">
    <source>
        <dbReference type="Proteomes" id="UP000656042"/>
    </source>
</evidence>
<feature type="region of interest" description="Disordered" evidence="4">
    <location>
        <begin position="478"/>
        <end position="499"/>
    </location>
</feature>
<reference evidence="6" key="1">
    <citation type="journal article" date="2014" name="Int. J. Syst. Evol. Microbiol.">
        <title>Complete genome sequence of Corynebacterium casei LMG S-19264T (=DSM 44701T), isolated from a smear-ripened cheese.</title>
        <authorList>
            <consortium name="US DOE Joint Genome Institute (JGI-PGF)"/>
            <person name="Walter F."/>
            <person name="Albersmeier A."/>
            <person name="Kalinowski J."/>
            <person name="Ruckert C."/>
        </authorList>
    </citation>
    <scope>NUCLEOTIDE SEQUENCE</scope>
    <source>
        <strain evidence="6">CGMCC 4.7299</strain>
    </source>
</reference>
<evidence type="ECO:0000256" key="1">
    <source>
        <dbReference type="ARBA" id="ARBA00005964"/>
    </source>
</evidence>